<feature type="region of interest" description="Disordered" evidence="15">
    <location>
        <begin position="908"/>
        <end position="936"/>
    </location>
</feature>
<dbReference type="InterPro" id="IPR027231">
    <property type="entry name" value="Semaphorin"/>
</dbReference>
<evidence type="ECO:0000256" key="9">
    <source>
        <dbReference type="ARBA" id="ARBA00023157"/>
    </source>
</evidence>
<keyword evidence="3" id="KW-0217">Developmental protein</keyword>
<feature type="compositionally biased region" description="Basic residues" evidence="15">
    <location>
        <begin position="1068"/>
        <end position="1078"/>
    </location>
</feature>
<dbReference type="InterPro" id="IPR016201">
    <property type="entry name" value="PSI"/>
</dbReference>
<evidence type="ECO:0000256" key="6">
    <source>
        <dbReference type="ARBA" id="ARBA00022902"/>
    </source>
</evidence>
<evidence type="ECO:0000313" key="20">
    <source>
        <dbReference type="EnsemblMetazoa" id="ADAC005193-PA"/>
    </source>
</evidence>
<reference evidence="19" key="2">
    <citation type="submission" date="2010-05" db="EMBL/GenBank/DDBJ databases">
        <authorList>
            <person name="Almeida L.G."/>
            <person name="Nicolas M.F."/>
            <person name="Souza R.C."/>
            <person name="Vasconcelos A.T.R."/>
        </authorList>
    </citation>
    <scope>NUCLEOTIDE SEQUENCE</scope>
</reference>
<dbReference type="VEuPathDB" id="VectorBase:ADAC005193"/>
<organism evidence="19">
    <name type="scientific">Anopheles darlingi</name>
    <name type="common">Mosquito</name>
    <dbReference type="NCBI Taxonomy" id="43151"/>
    <lineage>
        <taxon>Eukaryota</taxon>
        <taxon>Metazoa</taxon>
        <taxon>Ecdysozoa</taxon>
        <taxon>Arthropoda</taxon>
        <taxon>Hexapoda</taxon>
        <taxon>Insecta</taxon>
        <taxon>Pterygota</taxon>
        <taxon>Neoptera</taxon>
        <taxon>Endopterygota</taxon>
        <taxon>Diptera</taxon>
        <taxon>Nematocera</taxon>
        <taxon>Culicoidea</taxon>
        <taxon>Culicidae</taxon>
        <taxon>Anophelinae</taxon>
        <taxon>Anopheles</taxon>
    </lineage>
</organism>
<dbReference type="InterPro" id="IPR036352">
    <property type="entry name" value="Semap_dom_sf"/>
</dbReference>
<keyword evidence="4 16" id="KW-0812">Transmembrane</keyword>
<feature type="compositionally biased region" description="Low complexity" evidence="15">
    <location>
        <begin position="976"/>
        <end position="990"/>
    </location>
</feature>
<keyword evidence="9" id="KW-1015">Disulfide bond</keyword>
<dbReference type="Proteomes" id="UP000000673">
    <property type="component" value="Unassembled WGS sequence"/>
</dbReference>
<keyword evidence="8 16" id="KW-0472">Membrane</keyword>
<keyword evidence="6" id="KW-0524">Neurogenesis</keyword>
<keyword evidence="7 16" id="KW-1133">Transmembrane helix</keyword>
<dbReference type="PROSITE" id="PS51004">
    <property type="entry name" value="SEMA"/>
    <property type="match status" value="1"/>
</dbReference>
<dbReference type="Pfam" id="PF01437">
    <property type="entry name" value="PSI"/>
    <property type="match status" value="1"/>
</dbReference>
<dbReference type="SUPFAM" id="SSF101912">
    <property type="entry name" value="Sema domain"/>
    <property type="match status" value="1"/>
</dbReference>
<evidence type="ECO:0000259" key="18">
    <source>
        <dbReference type="PROSITE" id="PS51406"/>
    </source>
</evidence>
<protein>
    <recommendedName>
        <fullName evidence="11">Semaphorin-1A</fullName>
    </recommendedName>
    <alternativeName>
        <fullName evidence="12">Semaphorin-I</fullName>
    </alternativeName>
</protein>
<feature type="domain" description="Sema" evidence="17">
    <location>
        <begin position="1"/>
        <end position="496"/>
    </location>
</feature>
<dbReference type="GO" id="GO:0005886">
    <property type="term" value="C:plasma membrane"/>
    <property type="evidence" value="ECO:0007669"/>
    <property type="project" value="TreeGrafter"/>
</dbReference>
<proteinExistence type="inferred from homology"/>
<dbReference type="FunCoup" id="W5JFF3">
    <property type="interactions" value="114"/>
</dbReference>
<dbReference type="SUPFAM" id="SSF56496">
    <property type="entry name" value="Fibrinogen C-terminal domain-like"/>
    <property type="match status" value="1"/>
</dbReference>
<keyword evidence="14" id="KW-0175">Coiled coil</keyword>
<keyword evidence="10" id="KW-0325">Glycoprotein</keyword>
<dbReference type="InterPro" id="IPR036056">
    <property type="entry name" value="Fibrinogen-like_C"/>
</dbReference>
<dbReference type="PANTHER" id="PTHR11036:SF127">
    <property type="entry name" value="SEMAPHORIN-1A"/>
    <property type="match status" value="1"/>
</dbReference>
<feature type="region of interest" description="Disordered" evidence="15">
    <location>
        <begin position="791"/>
        <end position="822"/>
    </location>
</feature>
<dbReference type="eggNOG" id="KOG3611">
    <property type="taxonomic scope" value="Eukaryota"/>
</dbReference>
<reference evidence="19" key="3">
    <citation type="journal article" date="2013" name="Nucleic Acids Res.">
        <title>The genome of Anopheles darlingi, the main neotropical malaria vector.</title>
        <authorList>
            <person name="Marinotti O."/>
            <person name="Cerqueira G.C."/>
            <person name="de Almeida L.G."/>
            <person name="Ferro M.I."/>
            <person name="Loreto E.L."/>
            <person name="Zaha A."/>
            <person name="Teixeira S.M."/>
            <person name="Wespiser A.R."/>
            <person name="Almeida E Silva A."/>
            <person name="Schlindwein A.D."/>
            <person name="Pacheco A.C."/>
            <person name="Silva A.L."/>
            <person name="Graveley B.R."/>
            <person name="Walenz B.P."/>
            <person name="Lima Bde A."/>
            <person name="Ribeiro C.A."/>
            <person name="Nunes-Silva C.G."/>
            <person name="de Carvalho C.R."/>
            <person name="Soares C.M."/>
            <person name="de Menezes C.B."/>
            <person name="Matiolli C."/>
            <person name="Caffrey D."/>
            <person name="Araujo D.A."/>
            <person name="de Oliveira D.M."/>
            <person name="Golenbock D."/>
            <person name="Grisard E.C."/>
            <person name="Fantinatti-Garboggini F."/>
            <person name="de Carvalho F.M."/>
            <person name="Barcellos F.G."/>
            <person name="Prosdocimi F."/>
            <person name="May G."/>
            <person name="Azevedo Junior G.M."/>
            <person name="Guimaraes G.M."/>
            <person name="Goldman G.H."/>
            <person name="Padilha I.Q."/>
            <person name="Batista Jda S."/>
            <person name="Ferro J.A."/>
            <person name="Ribeiro J.M."/>
            <person name="Fietto J.L."/>
            <person name="Dabbas K.M."/>
            <person name="Cerdeira L."/>
            <person name="Agnez-Lima L.F."/>
            <person name="Brocchi M."/>
            <person name="de Carvalho M.O."/>
            <person name="Teixeira Mde M."/>
            <person name="Diniz Maia Mde M."/>
            <person name="Goldman M.H."/>
            <person name="Cruz Schneider M.P."/>
            <person name="Felipe M.S."/>
            <person name="Hungria M."/>
            <person name="Nicolas M.F."/>
            <person name="Pereira M."/>
            <person name="Montes M.A."/>
            <person name="Cantao M.E."/>
            <person name="Vincentz M."/>
            <person name="Rafael M.S."/>
            <person name="Silverman N."/>
            <person name="Stoco P.H."/>
            <person name="Souza R.C."/>
            <person name="Vicentini R."/>
            <person name="Gazzinelli R.T."/>
            <person name="Neves Rde O."/>
            <person name="Silva R."/>
            <person name="Astolfi-Filho S."/>
            <person name="Maciel T.E."/>
            <person name="Urmenyi T.P."/>
            <person name="Tadei W.P."/>
            <person name="Camargo E.P."/>
            <person name="de Vasconcelos A.T."/>
        </authorList>
    </citation>
    <scope>NUCLEOTIDE SEQUENCE</scope>
</reference>
<feature type="region of interest" description="Disordered" evidence="15">
    <location>
        <begin position="1034"/>
        <end position="1090"/>
    </location>
</feature>
<evidence type="ECO:0000256" key="16">
    <source>
        <dbReference type="SAM" id="Phobius"/>
    </source>
</evidence>
<feature type="transmembrane region" description="Helical" evidence="16">
    <location>
        <begin position="560"/>
        <end position="577"/>
    </location>
</feature>
<evidence type="ECO:0000256" key="10">
    <source>
        <dbReference type="ARBA" id="ARBA00023180"/>
    </source>
</evidence>
<dbReference type="SUPFAM" id="SSF103575">
    <property type="entry name" value="Plexin repeat"/>
    <property type="match status" value="1"/>
</dbReference>
<dbReference type="Gene3D" id="3.90.215.10">
    <property type="entry name" value="Gamma Fibrinogen, chain A, domain 1"/>
    <property type="match status" value="1"/>
</dbReference>
<dbReference type="SMART" id="SM00423">
    <property type="entry name" value="PSI"/>
    <property type="match status" value="1"/>
</dbReference>
<dbReference type="Gene3D" id="2.130.10.10">
    <property type="entry name" value="YVTN repeat-like/Quinoprotein amine dehydrogenase"/>
    <property type="match status" value="1"/>
</dbReference>
<evidence type="ECO:0000256" key="7">
    <source>
        <dbReference type="ARBA" id="ARBA00022989"/>
    </source>
</evidence>
<dbReference type="PROSITE" id="PS51406">
    <property type="entry name" value="FIBRINOGEN_C_2"/>
    <property type="match status" value="1"/>
</dbReference>
<comment type="subcellular location">
    <subcellularLocation>
        <location evidence="1">Membrane</location>
    </subcellularLocation>
</comment>
<evidence type="ECO:0000256" key="14">
    <source>
        <dbReference type="SAM" id="Coils"/>
    </source>
</evidence>
<keyword evidence="21" id="KW-1185">Reference proteome</keyword>
<reference evidence="20" key="4">
    <citation type="submission" date="2015-06" db="UniProtKB">
        <authorList>
            <consortium name="EnsemblMetazoa"/>
        </authorList>
    </citation>
    <scope>IDENTIFICATION</scope>
</reference>
<comment type="similarity">
    <text evidence="2">Belongs to the semaphorin family.</text>
</comment>
<dbReference type="InterPro" id="IPR001627">
    <property type="entry name" value="Semap_dom"/>
</dbReference>
<evidence type="ECO:0000256" key="8">
    <source>
        <dbReference type="ARBA" id="ARBA00023136"/>
    </source>
</evidence>
<evidence type="ECO:0000313" key="19">
    <source>
        <dbReference type="EMBL" id="ETN63102.1"/>
    </source>
</evidence>
<dbReference type="GO" id="GO:0007411">
    <property type="term" value="P:axon guidance"/>
    <property type="evidence" value="ECO:0007669"/>
    <property type="project" value="TreeGrafter"/>
</dbReference>
<name>W5JFF3_ANODA</name>
<feature type="compositionally biased region" description="Polar residues" evidence="15">
    <location>
        <begin position="804"/>
        <end position="822"/>
    </location>
</feature>
<evidence type="ECO:0000256" key="13">
    <source>
        <dbReference type="PROSITE-ProRule" id="PRU00352"/>
    </source>
</evidence>
<dbReference type="HOGENOM" id="CLU_258430_0_0_1"/>
<dbReference type="FunFam" id="2.130.10.10:FF:000346">
    <property type="entry name" value="Sema-1a, isoform D"/>
    <property type="match status" value="1"/>
</dbReference>
<reference evidence="19 21" key="1">
    <citation type="journal article" date="2010" name="BMC Genomics">
        <title>Combination of measures distinguishes pre-miRNAs from other stem-loops in the genome of the newly sequenced Anopheles darlingi.</title>
        <authorList>
            <person name="Mendes N.D."/>
            <person name="Freitas A.T."/>
            <person name="Vasconcelos A.T."/>
            <person name="Sagot M.F."/>
        </authorList>
    </citation>
    <scope>NUCLEOTIDE SEQUENCE</scope>
</reference>
<dbReference type="PANTHER" id="PTHR11036">
    <property type="entry name" value="SEMAPHORIN"/>
    <property type="match status" value="1"/>
</dbReference>
<dbReference type="InterPro" id="IPR015943">
    <property type="entry name" value="WD40/YVTN_repeat-like_dom_sf"/>
</dbReference>
<dbReference type="Pfam" id="PF00147">
    <property type="entry name" value="Fibrinogen_C"/>
    <property type="match status" value="1"/>
</dbReference>
<dbReference type="EMBL" id="ADMH02001296">
    <property type="protein sequence ID" value="ETN63102.1"/>
    <property type="molecule type" value="Genomic_DNA"/>
</dbReference>
<evidence type="ECO:0000256" key="2">
    <source>
        <dbReference type="ARBA" id="ARBA00009492"/>
    </source>
</evidence>
<dbReference type="FunFam" id="3.30.1680.10:FF:000016">
    <property type="entry name" value="Putative Semaphorin-6B"/>
    <property type="match status" value="1"/>
</dbReference>
<dbReference type="VEuPathDB" id="VectorBase:ADAR2_002440"/>
<dbReference type="GO" id="GO:0030335">
    <property type="term" value="P:positive regulation of cell migration"/>
    <property type="evidence" value="ECO:0007669"/>
    <property type="project" value="TreeGrafter"/>
</dbReference>
<evidence type="ECO:0000256" key="5">
    <source>
        <dbReference type="ARBA" id="ARBA00022782"/>
    </source>
</evidence>
<evidence type="ECO:0000256" key="4">
    <source>
        <dbReference type="ARBA" id="ARBA00022692"/>
    </source>
</evidence>
<evidence type="ECO:0000259" key="17">
    <source>
        <dbReference type="PROSITE" id="PS51004"/>
    </source>
</evidence>
<evidence type="ECO:0000313" key="21">
    <source>
        <dbReference type="Proteomes" id="UP000000673"/>
    </source>
</evidence>
<dbReference type="Gene3D" id="3.30.1680.10">
    <property type="entry name" value="ligand-binding face of the semaphorins, domain 2"/>
    <property type="match status" value="1"/>
</dbReference>
<keyword evidence="5" id="KW-0221">Differentiation</keyword>
<evidence type="ECO:0000256" key="11">
    <source>
        <dbReference type="ARBA" id="ARBA00074143"/>
    </source>
</evidence>
<dbReference type="Pfam" id="PF01403">
    <property type="entry name" value="Sema"/>
    <property type="match status" value="1"/>
</dbReference>
<dbReference type="eggNOG" id="KOG2579">
    <property type="taxonomic scope" value="Eukaryota"/>
</dbReference>
<dbReference type="InterPro" id="IPR002165">
    <property type="entry name" value="Plexin_repeat"/>
</dbReference>
<dbReference type="NCBIfam" id="NF040941">
    <property type="entry name" value="GGGWT_bact"/>
    <property type="match status" value="1"/>
</dbReference>
<dbReference type="GO" id="GO:0045499">
    <property type="term" value="F:chemorepellent activity"/>
    <property type="evidence" value="ECO:0007669"/>
    <property type="project" value="TreeGrafter"/>
</dbReference>
<dbReference type="GO" id="GO:0071526">
    <property type="term" value="P:semaphorin-plexin signaling pathway"/>
    <property type="evidence" value="ECO:0007669"/>
    <property type="project" value="TreeGrafter"/>
</dbReference>
<dbReference type="EnsemblMetazoa" id="ADAC005193-RA">
    <property type="protein sequence ID" value="ADAC005193-PA"/>
    <property type="gene ID" value="ADAC005193"/>
</dbReference>
<dbReference type="CDD" id="cd11237">
    <property type="entry name" value="Sema_1A"/>
    <property type="match status" value="1"/>
</dbReference>
<feature type="transmembrane region" description="Helical" evidence="16">
    <location>
        <begin position="690"/>
        <end position="711"/>
    </location>
</feature>
<sequence length="1340" mass="148635">MATSSSSSSGRRHRVPVGKENRVFVRLMKMVQDEGGVVPRAILKAEEKNIVYNLSIYDLSETTRLSWYSSEDDIKMCIVKGKDEDVCQNYIRVLAVPSQGALMSCGTNAFRPLCRIYSINGNNYSVESEKPGQAMCPYDPTHNSTAVFVAPDALGLSWWPAYYRMQKMFVKGELYSGTVADFSGLDPIIYREHLQTEQHDSLSLNAPNFVGSFTQGDFVYFFFRETAVEFINCGKAIFSRVARVCKWDKGGPSRLKNRWTSYLKSRLNCSMPGDFPFYFDEIQSTSNMVEGRYGHANSKLIYGVFSTSPNAIAGSAVCAFSLQDISDTFEGNFKEQSGLNSNWLPVNPLNVPDPRPGSCHNDSRTLPDLTLNFKKTHSLMDETVPAFFGSPILTRVSTMYRFTTIAVDPQIKTPGGKTYDVVFVGTDHGKILKTVNAESADSNKKVTSVVIEEIDALQTNEPIRTLEIVRTMQYAPTIRQKESTIGRQSGRINIEASSYEENDPALVCQYGGTSATDVSQKDDYRSCRSAVALLVVPEMVPFPGHGSQGNSKPLPKRGPFYRSFLLVAVLLLLVMTVEASSECVALQDPYCAWDKIGGKCRSHGAPRWSEENMFYQSVATGDHAACPSGKMAKDANVVERQGYRDLEYDPQRPFRDQPADKIQFNSENYNDKGPQITPDLINAQYTVETLVMAVLAGAIFALLVGFITGYFCGRRCHKDEDDNLPYPDTEYEYFEQRQNVNRSSQTVITMHVTTIEAETTLERYDPIRPQQQQQHQQRYHSATSASHPVLVDSGAAAGGDGGTLHTTSPINNNFSGAARPSNSVQLASQHHHYSTLAYPNVGTAYGPDDVDRVALRSLQTPTITPMPRSASPLSYAVGRNQPNHLLHSTNSSGNDTTLKLNRLSTSSSLSIITPPTTPKRPLGGSNNGVPRGGSSTSRLKMALSVSLAQNFNQKLANLNDKWNDFSFLLLKTGGATSSTASGPSGVPSTSNPAGATCASARSNVRNDSYHSIESAVTCTAADFEQGIFLQHASETESNREFEVDDDGTETGAVGKQRGKDAKSSDRRQRQRRRLKSSRRNSASGDPKEFDMLVLKTIDTGEDDNEIASADDDADECSRSEALLSSMTEASHKWWLPLWLAGNAASDRDREEMKDLTKFDFIATKLHNMEVKLQNMEVKLQNIEENQRKVDNMELLLQKIEKQINDHRSTQEQSISNLQKEVLGALQNQDTQASRNYNALQNQIQQSVDRALHKIDQDVGRVLQKQDTQHIFSSCMDVPSNVSGTYSIRVKSDGVSVPFEVYCEQKAFGGGWIVIQHRFDGSLDFYRGWNEFRDGNRKPNG</sequence>
<evidence type="ECO:0000256" key="3">
    <source>
        <dbReference type="ARBA" id="ARBA00022473"/>
    </source>
</evidence>
<accession>W5JFF3</accession>
<comment type="caution">
    <text evidence="13">Lacks conserved residue(s) required for the propagation of feature annotation.</text>
</comment>
<dbReference type="InterPro" id="IPR002181">
    <property type="entry name" value="Fibrinogen_a/b/g_C_dom"/>
</dbReference>
<feature type="domain" description="Fibrinogen C-terminal" evidence="18">
    <location>
        <begin position="1265"/>
        <end position="1340"/>
    </location>
</feature>
<evidence type="ECO:0000256" key="1">
    <source>
        <dbReference type="ARBA" id="ARBA00004370"/>
    </source>
</evidence>
<evidence type="ECO:0000256" key="12">
    <source>
        <dbReference type="ARBA" id="ARBA00083066"/>
    </source>
</evidence>
<dbReference type="InterPro" id="IPR042068">
    <property type="entry name" value="SEM1A_sema_dom"/>
</dbReference>
<dbReference type="SMART" id="SM00630">
    <property type="entry name" value="Sema"/>
    <property type="match status" value="1"/>
</dbReference>
<dbReference type="GO" id="GO:0030215">
    <property type="term" value="F:semaphorin receptor binding"/>
    <property type="evidence" value="ECO:0007669"/>
    <property type="project" value="InterPro"/>
</dbReference>
<dbReference type="InterPro" id="IPR014716">
    <property type="entry name" value="Fibrinogen_a/b/g_C_1"/>
</dbReference>
<dbReference type="VEuPathDB" id="VectorBase:ADAR2_011622"/>
<feature type="compositionally biased region" description="Basic and acidic residues" evidence="15">
    <location>
        <begin position="1057"/>
        <end position="1067"/>
    </location>
</feature>
<evidence type="ECO:0000256" key="15">
    <source>
        <dbReference type="SAM" id="MobiDB-lite"/>
    </source>
</evidence>
<dbReference type="STRING" id="43151.W5JFF3"/>
<gene>
    <name evidence="19" type="ORF">AND_005193</name>
</gene>
<feature type="coiled-coil region" evidence="14">
    <location>
        <begin position="1165"/>
        <end position="1242"/>
    </location>
</feature>
<feature type="region of interest" description="Disordered" evidence="15">
    <location>
        <begin position="976"/>
        <end position="996"/>
    </location>
</feature>